<dbReference type="OrthoDB" id="9767864at2"/>
<keyword evidence="4" id="KW-1185">Reference proteome</keyword>
<dbReference type="PANTHER" id="PTHR35861:SF1">
    <property type="entry name" value="PHAGE TAIL SHEATH PROTEIN"/>
    <property type="match status" value="1"/>
</dbReference>
<accession>E3BEQ6</accession>
<organism evidence="3 4">
    <name type="scientific">Vibrio caribbeanicus ATCC BAA-2122</name>
    <dbReference type="NCBI Taxonomy" id="796620"/>
    <lineage>
        <taxon>Bacteria</taxon>
        <taxon>Pseudomonadati</taxon>
        <taxon>Pseudomonadota</taxon>
        <taxon>Gammaproteobacteria</taxon>
        <taxon>Vibrionales</taxon>
        <taxon>Vibrionaceae</taxon>
        <taxon>Vibrio</taxon>
    </lineage>
</organism>
<dbReference type="InterPro" id="IPR052042">
    <property type="entry name" value="Tail_sheath_structural"/>
</dbReference>
<feature type="domain" description="Tail sheath protein C-terminal" evidence="2">
    <location>
        <begin position="252"/>
        <end position="350"/>
    </location>
</feature>
<dbReference type="EMBL" id="AEIU01000003">
    <property type="protein sequence ID" value="EFP98423.1"/>
    <property type="molecule type" value="Genomic_DNA"/>
</dbReference>
<dbReference type="InterPro" id="IPR020287">
    <property type="entry name" value="Tail_sheath_C"/>
</dbReference>
<evidence type="ECO:0000313" key="4">
    <source>
        <dbReference type="Proteomes" id="UP000002943"/>
    </source>
</evidence>
<comment type="similarity">
    <text evidence="1">Belongs to the myoviridae tail sheath protein family.</text>
</comment>
<dbReference type="AlphaFoldDB" id="E3BEQ6"/>
<dbReference type="eggNOG" id="COG3497">
    <property type="taxonomic scope" value="Bacteria"/>
</dbReference>
<dbReference type="Proteomes" id="UP000002943">
    <property type="component" value="Unassembled WGS sequence"/>
</dbReference>
<protein>
    <recommendedName>
        <fullName evidence="2">Tail sheath protein C-terminal domain-containing protein</fullName>
    </recommendedName>
</protein>
<dbReference type="PANTHER" id="PTHR35861">
    <property type="match status" value="1"/>
</dbReference>
<dbReference type="STRING" id="796620.VIBC2010_15959"/>
<evidence type="ECO:0000259" key="2">
    <source>
        <dbReference type="Pfam" id="PF17482"/>
    </source>
</evidence>
<comment type="caution">
    <text evidence="3">The sequence shown here is derived from an EMBL/GenBank/DDBJ whole genome shotgun (WGS) entry which is preliminary data.</text>
</comment>
<name>E3BEQ6_9VIBR</name>
<evidence type="ECO:0000256" key="1">
    <source>
        <dbReference type="ARBA" id="ARBA00008005"/>
    </source>
</evidence>
<proteinExistence type="inferred from homology"/>
<gene>
    <name evidence="3" type="ORF">VIBC2010_15959</name>
</gene>
<evidence type="ECO:0000313" key="3">
    <source>
        <dbReference type="EMBL" id="EFP98423.1"/>
    </source>
</evidence>
<sequence>MIDSSTFPRVYTLEQSPTNTTIPFKKKTITAFAINPQVARLIGAEAKALRIDSFATYQQLVLKHDIEEENDIQQLKSNLRAYFNNGGDTCFLMVAKNIGLEIQKNKEIGLIVANGEDIEEVANLLTKENNLFALLDGPKAELSNNDRNIPTGFKGNSCSAIYYPWLADKWTKAAIAPSAAIAGAYCKNDRMYGVWKSPANIALVGVDPIQLVTDQQQGEFSQENAINMIRQFNHGPATLWGARTLGGADSFIPTQRLLMKVEQDIQSLLRTVLFEANSQATWSKIRDSIHSYCHALWQHGALIGSTEEDAFYIQVGENLTMSAVDIQQHKMIVKVGLATIRPAEYVELEFTQQMGF</sequence>
<reference evidence="3 4" key="1">
    <citation type="journal article" date="2012" name="Int. J. Syst. Evol. Microbiol.">
        <title>Vibrio caribbeanicus sp. nov., isolated from the marine sponge Scleritoderma cyanea.</title>
        <authorList>
            <person name="Hoffmann M."/>
            <person name="Monday S.R."/>
            <person name="Allard M.W."/>
            <person name="Strain E.A."/>
            <person name="Whittaker P."/>
            <person name="Naum M."/>
            <person name="McCarthy P.J."/>
            <person name="Lopez J.V."/>
            <person name="Fischer M."/>
            <person name="Brown E.W."/>
        </authorList>
    </citation>
    <scope>NUCLEOTIDE SEQUENCE [LARGE SCALE GENOMIC DNA]</scope>
    <source>
        <strain evidence="3 4">ATCC BAA-2122</strain>
    </source>
</reference>
<dbReference type="Gene3D" id="3.40.50.11780">
    <property type="match status" value="1"/>
</dbReference>
<dbReference type="Pfam" id="PF17482">
    <property type="entry name" value="Phage_sheath_1C"/>
    <property type="match status" value="1"/>
</dbReference>
<dbReference type="RefSeq" id="WP_009599349.1">
    <property type="nucleotide sequence ID" value="NZ_AEIU01000003.1"/>
</dbReference>